<dbReference type="PANTHER" id="PTHR33692:SF1">
    <property type="entry name" value="RIBOSOME MATURATION FACTOR RIMM"/>
    <property type="match status" value="1"/>
</dbReference>
<dbReference type="Pfam" id="PF24986">
    <property type="entry name" value="PRC_RimM"/>
    <property type="match status" value="1"/>
</dbReference>
<dbReference type="Proteomes" id="UP000183104">
    <property type="component" value="Unassembled WGS sequence"/>
</dbReference>
<comment type="function">
    <text evidence="5">An accessory protein needed during the final step in the assembly of 30S ribosomal subunit, possibly for assembly of the head region. Essential for efficient processing of 16S rRNA. May be needed both before and after RbfA during the maturation of 16S rRNA. It has affinity for free ribosomal 30S subunits but not for 70S ribosomes.</text>
</comment>
<name>A0A0P9ED58_9GAMM</name>
<dbReference type="AlphaFoldDB" id="A0A0P9ED58"/>
<gene>
    <name evidence="5" type="primary">rimM</name>
    <name evidence="8" type="ORF">SAMN05661077_0632</name>
</gene>
<accession>A0A0P9ED58</accession>
<evidence type="ECO:0000256" key="3">
    <source>
        <dbReference type="ARBA" id="ARBA00022552"/>
    </source>
</evidence>
<keyword evidence="9" id="KW-1185">Reference proteome</keyword>
<dbReference type="EMBL" id="FMUN01000001">
    <property type="protein sequence ID" value="SCX83977.1"/>
    <property type="molecule type" value="Genomic_DNA"/>
</dbReference>
<dbReference type="GO" id="GO:0006364">
    <property type="term" value="P:rRNA processing"/>
    <property type="evidence" value="ECO:0007669"/>
    <property type="project" value="UniProtKB-UniRule"/>
</dbReference>
<dbReference type="InterPro" id="IPR036976">
    <property type="entry name" value="RimM_N_sf"/>
</dbReference>
<dbReference type="GO" id="GO:0043022">
    <property type="term" value="F:ribosome binding"/>
    <property type="evidence" value="ECO:0007669"/>
    <property type="project" value="InterPro"/>
</dbReference>
<evidence type="ECO:0000256" key="5">
    <source>
        <dbReference type="HAMAP-Rule" id="MF_00014"/>
    </source>
</evidence>
<dbReference type="HAMAP" id="MF_00014">
    <property type="entry name" value="Ribosome_mat_RimM"/>
    <property type="match status" value="1"/>
</dbReference>
<comment type="domain">
    <text evidence="5">The PRC barrel domain binds ribosomal protein uS19.</text>
</comment>
<comment type="subcellular location">
    <subcellularLocation>
        <location evidence="5">Cytoplasm</location>
    </subcellularLocation>
</comment>
<dbReference type="PATRIC" id="fig|381306.5.peg.421"/>
<keyword evidence="4 5" id="KW-0143">Chaperone</keyword>
<feature type="domain" description="Ribosome maturation factor RimM PRC barrel" evidence="7">
    <location>
        <begin position="113"/>
        <end position="178"/>
    </location>
</feature>
<dbReference type="SUPFAM" id="SSF50346">
    <property type="entry name" value="PRC-barrel domain"/>
    <property type="match status" value="1"/>
</dbReference>
<sequence length="180" mass="19906">MVPTEPSPRDPAADGDWVTVGRIHGLYGVHGGVRLYSYLDRPADLLRFDHLWLLLEGRRERRRIHDREEKGPRLVARIEGVDGRDAARSLLGTLLQVPRAELGGTAASGEYLWADLLGLSVETVDGVPLGEVDSLIETGANDVLVVAGPDRERLIPFTEEAVPEVDLARGRIRVDWDPDF</sequence>
<reference evidence="9" key="1">
    <citation type="submission" date="2016-10" db="EMBL/GenBank/DDBJ databases">
        <authorList>
            <person name="Varghese N."/>
        </authorList>
    </citation>
    <scope>NUCLEOTIDE SEQUENCE [LARGE SCALE GENOMIC DNA]</scope>
    <source>
        <strain evidence="9">HL 19</strain>
    </source>
</reference>
<dbReference type="OrthoDB" id="9783509at2"/>
<dbReference type="Pfam" id="PF01782">
    <property type="entry name" value="RimM"/>
    <property type="match status" value="1"/>
</dbReference>
<dbReference type="InterPro" id="IPR056792">
    <property type="entry name" value="PRC_RimM"/>
</dbReference>
<evidence type="ECO:0000313" key="9">
    <source>
        <dbReference type="Proteomes" id="UP000183104"/>
    </source>
</evidence>
<organism evidence="8 9">
    <name type="scientific">Thiohalorhabdus denitrificans</name>
    <dbReference type="NCBI Taxonomy" id="381306"/>
    <lineage>
        <taxon>Bacteria</taxon>
        <taxon>Pseudomonadati</taxon>
        <taxon>Pseudomonadota</taxon>
        <taxon>Gammaproteobacteria</taxon>
        <taxon>Thiohalorhabdales</taxon>
        <taxon>Thiohalorhabdaceae</taxon>
        <taxon>Thiohalorhabdus</taxon>
    </lineage>
</organism>
<dbReference type="InterPro" id="IPR002676">
    <property type="entry name" value="RimM_N"/>
</dbReference>
<feature type="domain" description="RimM N-terminal" evidence="6">
    <location>
        <begin position="19"/>
        <end position="100"/>
    </location>
</feature>
<dbReference type="RefSeq" id="WP_054966246.1">
    <property type="nucleotide sequence ID" value="NZ_FMUN01000001.1"/>
</dbReference>
<evidence type="ECO:0000259" key="7">
    <source>
        <dbReference type="Pfam" id="PF24986"/>
    </source>
</evidence>
<dbReference type="GO" id="GO:0042274">
    <property type="term" value="P:ribosomal small subunit biogenesis"/>
    <property type="evidence" value="ECO:0007669"/>
    <property type="project" value="UniProtKB-UniRule"/>
</dbReference>
<dbReference type="GO" id="GO:0005840">
    <property type="term" value="C:ribosome"/>
    <property type="evidence" value="ECO:0007669"/>
    <property type="project" value="InterPro"/>
</dbReference>
<dbReference type="SUPFAM" id="SSF50447">
    <property type="entry name" value="Translation proteins"/>
    <property type="match status" value="1"/>
</dbReference>
<keyword evidence="3 5" id="KW-0698">rRNA processing</keyword>
<evidence type="ECO:0000256" key="1">
    <source>
        <dbReference type="ARBA" id="ARBA00022490"/>
    </source>
</evidence>
<dbReference type="InterPro" id="IPR011033">
    <property type="entry name" value="PRC_barrel-like_sf"/>
</dbReference>
<dbReference type="PANTHER" id="PTHR33692">
    <property type="entry name" value="RIBOSOME MATURATION FACTOR RIMM"/>
    <property type="match status" value="1"/>
</dbReference>
<evidence type="ECO:0000313" key="8">
    <source>
        <dbReference type="EMBL" id="SCX83977.1"/>
    </source>
</evidence>
<dbReference type="Gene3D" id="2.30.30.240">
    <property type="entry name" value="PRC-barrel domain"/>
    <property type="match status" value="1"/>
</dbReference>
<comment type="similarity">
    <text evidence="5">Belongs to the RimM family.</text>
</comment>
<dbReference type="STRING" id="381306.AN478_08860"/>
<dbReference type="InterPro" id="IPR011961">
    <property type="entry name" value="RimM"/>
</dbReference>
<dbReference type="InterPro" id="IPR009000">
    <property type="entry name" value="Transl_B-barrel_sf"/>
</dbReference>
<evidence type="ECO:0000259" key="6">
    <source>
        <dbReference type="Pfam" id="PF01782"/>
    </source>
</evidence>
<dbReference type="GO" id="GO:0005737">
    <property type="term" value="C:cytoplasm"/>
    <property type="evidence" value="ECO:0007669"/>
    <property type="project" value="UniProtKB-SubCell"/>
</dbReference>
<dbReference type="Gene3D" id="2.40.30.60">
    <property type="entry name" value="RimM"/>
    <property type="match status" value="1"/>
</dbReference>
<keyword evidence="1 5" id="KW-0963">Cytoplasm</keyword>
<evidence type="ECO:0000256" key="2">
    <source>
        <dbReference type="ARBA" id="ARBA00022517"/>
    </source>
</evidence>
<dbReference type="NCBIfam" id="TIGR02273">
    <property type="entry name" value="16S_RimM"/>
    <property type="match status" value="1"/>
</dbReference>
<evidence type="ECO:0000256" key="4">
    <source>
        <dbReference type="ARBA" id="ARBA00023186"/>
    </source>
</evidence>
<comment type="subunit">
    <text evidence="5">Binds ribosomal protein uS19.</text>
</comment>
<proteinExistence type="inferred from homology"/>
<keyword evidence="2 5" id="KW-0690">Ribosome biogenesis</keyword>
<protein>
    <recommendedName>
        <fullName evidence="5">Ribosome maturation factor RimM</fullName>
    </recommendedName>
</protein>